<evidence type="ECO:0000313" key="4">
    <source>
        <dbReference type="Proteomes" id="UP001458880"/>
    </source>
</evidence>
<dbReference type="GO" id="GO:0005634">
    <property type="term" value="C:nucleus"/>
    <property type="evidence" value="ECO:0007669"/>
    <property type="project" value="UniProtKB-SubCell"/>
</dbReference>
<organism evidence="3 4">
    <name type="scientific">Popillia japonica</name>
    <name type="common">Japanese beetle</name>
    <dbReference type="NCBI Taxonomy" id="7064"/>
    <lineage>
        <taxon>Eukaryota</taxon>
        <taxon>Metazoa</taxon>
        <taxon>Ecdysozoa</taxon>
        <taxon>Arthropoda</taxon>
        <taxon>Hexapoda</taxon>
        <taxon>Insecta</taxon>
        <taxon>Pterygota</taxon>
        <taxon>Neoptera</taxon>
        <taxon>Endopterygota</taxon>
        <taxon>Coleoptera</taxon>
        <taxon>Polyphaga</taxon>
        <taxon>Scarabaeiformia</taxon>
        <taxon>Scarabaeidae</taxon>
        <taxon>Rutelinae</taxon>
        <taxon>Popillia</taxon>
    </lineage>
</organism>
<evidence type="ECO:0000256" key="2">
    <source>
        <dbReference type="SAM" id="MobiDB-lite"/>
    </source>
</evidence>
<dbReference type="SUPFAM" id="SSF46689">
    <property type="entry name" value="Homeodomain-like"/>
    <property type="match status" value="1"/>
</dbReference>
<accession>A0AAW1KJI0</accession>
<comment type="subcellular location">
    <subcellularLocation>
        <location evidence="1">Nucleus</location>
    </subcellularLocation>
</comment>
<evidence type="ECO:0000313" key="3">
    <source>
        <dbReference type="EMBL" id="KAK9719447.1"/>
    </source>
</evidence>
<dbReference type="InterPro" id="IPR009057">
    <property type="entry name" value="Homeodomain-like_sf"/>
</dbReference>
<sequence>MDKRKIRKYTSENMAAALAAATAGLPVATASKTIGIPRITLRNKVKGISPEICNMGPSTILSFEEELRIVTWLVDIAKAGFPVTKQSLINIVAKFIKDLDRKTPFCDGIPGKKCFKAFLKRHPNISLKTCQKLTGYRGKLTENDIHNTFAETYFRSANVEAVAVDRSSNNTDLDESTSSSEENRNDDEMFDWVRKSETPSEFSQMSYERRFGVIRHAIFDTLQPLSIFRNALSPIYLQYLVDQSNLYGSQMGQNLNLTVLVGIINNP</sequence>
<gene>
    <name evidence="3" type="ORF">QE152_g22623</name>
</gene>
<proteinExistence type="predicted"/>
<feature type="compositionally biased region" description="Low complexity" evidence="2">
    <location>
        <begin position="167"/>
        <end position="180"/>
    </location>
</feature>
<reference evidence="3 4" key="1">
    <citation type="journal article" date="2024" name="BMC Genomics">
        <title>De novo assembly and annotation of Popillia japonica's genome with initial clues to its potential as an invasive pest.</title>
        <authorList>
            <person name="Cucini C."/>
            <person name="Boschi S."/>
            <person name="Funari R."/>
            <person name="Cardaioli E."/>
            <person name="Iannotti N."/>
            <person name="Marturano G."/>
            <person name="Paoli F."/>
            <person name="Bruttini M."/>
            <person name="Carapelli A."/>
            <person name="Frati F."/>
            <person name="Nardi F."/>
        </authorList>
    </citation>
    <scope>NUCLEOTIDE SEQUENCE [LARGE SCALE GENOMIC DNA]</scope>
    <source>
        <strain evidence="3">DMR45628</strain>
    </source>
</reference>
<protein>
    <recommendedName>
        <fullName evidence="5">HTH psq-type domain-containing protein</fullName>
    </recommendedName>
</protein>
<dbReference type="AlphaFoldDB" id="A0AAW1KJI0"/>
<comment type="caution">
    <text evidence="3">The sequence shown here is derived from an EMBL/GenBank/DDBJ whole genome shotgun (WGS) entry which is preliminary data.</text>
</comment>
<feature type="region of interest" description="Disordered" evidence="2">
    <location>
        <begin position="166"/>
        <end position="188"/>
    </location>
</feature>
<evidence type="ECO:0008006" key="5">
    <source>
        <dbReference type="Google" id="ProtNLM"/>
    </source>
</evidence>
<dbReference type="Gene3D" id="1.10.10.60">
    <property type="entry name" value="Homeodomain-like"/>
    <property type="match status" value="1"/>
</dbReference>
<evidence type="ECO:0000256" key="1">
    <source>
        <dbReference type="ARBA" id="ARBA00004123"/>
    </source>
</evidence>
<dbReference type="EMBL" id="JASPKY010000219">
    <property type="protein sequence ID" value="KAK9719447.1"/>
    <property type="molecule type" value="Genomic_DNA"/>
</dbReference>
<name>A0AAW1KJI0_POPJA</name>
<dbReference type="Proteomes" id="UP001458880">
    <property type="component" value="Unassembled WGS sequence"/>
</dbReference>
<keyword evidence="4" id="KW-1185">Reference proteome</keyword>